<keyword evidence="1" id="KW-0235">DNA replication</keyword>
<dbReference type="PANTHER" id="PTHR43096">
    <property type="entry name" value="DNAJ HOMOLOG 1, MITOCHONDRIAL-RELATED"/>
    <property type="match status" value="1"/>
</dbReference>
<dbReference type="AlphaFoldDB" id="L1QNZ2"/>
<dbReference type="Pfam" id="PF00226">
    <property type="entry name" value="DnaJ"/>
    <property type="match status" value="1"/>
</dbReference>
<dbReference type="GO" id="GO:0051082">
    <property type="term" value="F:unfolded protein binding"/>
    <property type="evidence" value="ECO:0007669"/>
    <property type="project" value="TreeGrafter"/>
</dbReference>
<dbReference type="Gene3D" id="1.25.40.10">
    <property type="entry name" value="Tetratricopeptide repeat domain"/>
    <property type="match status" value="1"/>
</dbReference>
<dbReference type="SUPFAM" id="SSF46565">
    <property type="entry name" value="Chaperone J-domain"/>
    <property type="match status" value="1"/>
</dbReference>
<feature type="repeat" description="TPR" evidence="3">
    <location>
        <begin position="117"/>
        <end position="150"/>
    </location>
</feature>
<name>L1QNZ2_9CLOT</name>
<evidence type="ECO:0000256" key="1">
    <source>
        <dbReference type="ARBA" id="ARBA00022705"/>
    </source>
</evidence>
<dbReference type="STRING" id="545697.HMPREF0216_00276"/>
<sequence>MNPYEVLGVKPGASQEEIKSAYRKLVKQYHPDQYVDNPLKDLAQEKLVEVNKAYEMLKNNGGSGSYTSSSNGYNSNNNESNTYSNNTAIYSEIRSLIQMRNISVAESKLNSIRDRDAEWYYLYGTVMMAKGWFESAYNNIQRACSMDPNNFEYRQALSQLQARTRGYSQPYRTSQSGMDTCDCCMNLWCLDSMCECMGGDLIGCC</sequence>
<dbReference type="CDD" id="cd06257">
    <property type="entry name" value="DnaJ"/>
    <property type="match status" value="1"/>
</dbReference>
<feature type="domain" description="J" evidence="4">
    <location>
        <begin position="2"/>
        <end position="70"/>
    </location>
</feature>
<dbReference type="GO" id="GO:0005737">
    <property type="term" value="C:cytoplasm"/>
    <property type="evidence" value="ECO:0007669"/>
    <property type="project" value="TreeGrafter"/>
</dbReference>
<accession>L1QNZ2</accession>
<dbReference type="PROSITE" id="PS50005">
    <property type="entry name" value="TPR"/>
    <property type="match status" value="1"/>
</dbReference>
<evidence type="ECO:0000256" key="2">
    <source>
        <dbReference type="ARBA" id="ARBA00023186"/>
    </source>
</evidence>
<keyword evidence="2" id="KW-0143">Chaperone</keyword>
<dbReference type="PROSITE" id="PS50076">
    <property type="entry name" value="DNAJ_2"/>
    <property type="match status" value="1"/>
</dbReference>
<dbReference type="SUPFAM" id="SSF48452">
    <property type="entry name" value="TPR-like"/>
    <property type="match status" value="1"/>
</dbReference>
<dbReference type="SMART" id="SM00271">
    <property type="entry name" value="DnaJ"/>
    <property type="match status" value="1"/>
</dbReference>
<dbReference type="Proteomes" id="UP000010420">
    <property type="component" value="Unassembled WGS sequence"/>
</dbReference>
<evidence type="ECO:0000259" key="4">
    <source>
        <dbReference type="PROSITE" id="PS50076"/>
    </source>
</evidence>
<gene>
    <name evidence="5" type="ORF">HMPREF0216_00276</name>
</gene>
<proteinExistence type="predicted"/>
<evidence type="ECO:0000256" key="3">
    <source>
        <dbReference type="PROSITE-ProRule" id="PRU00339"/>
    </source>
</evidence>
<dbReference type="RefSeq" id="WP_005210215.1">
    <property type="nucleotide sequence ID" value="NZ_KB291603.1"/>
</dbReference>
<dbReference type="HOGENOM" id="CLU_083841_1_0_9"/>
<dbReference type="eggNOG" id="COG2214">
    <property type="taxonomic scope" value="Bacteria"/>
</dbReference>
<dbReference type="InterPro" id="IPR019734">
    <property type="entry name" value="TPR_rpt"/>
</dbReference>
<dbReference type="PANTHER" id="PTHR43096:SF52">
    <property type="entry name" value="DNAJ HOMOLOG 1, MITOCHONDRIAL-RELATED"/>
    <property type="match status" value="1"/>
</dbReference>
<comment type="caution">
    <text evidence="5">The sequence shown here is derived from an EMBL/GenBank/DDBJ whole genome shotgun (WGS) entry which is preliminary data.</text>
</comment>
<keyword evidence="3" id="KW-0802">TPR repeat</keyword>
<dbReference type="InterPro" id="IPR036869">
    <property type="entry name" value="J_dom_sf"/>
</dbReference>
<dbReference type="Gene3D" id="1.10.287.110">
    <property type="entry name" value="DnaJ domain"/>
    <property type="match status" value="1"/>
</dbReference>
<keyword evidence="6" id="KW-1185">Reference proteome</keyword>
<dbReference type="PRINTS" id="PR00625">
    <property type="entry name" value="JDOMAIN"/>
</dbReference>
<protein>
    <submittedName>
        <fullName evidence="5">DnaJ domain protein</fullName>
    </submittedName>
</protein>
<reference evidence="5 6" key="1">
    <citation type="submission" date="2012-05" db="EMBL/GenBank/DDBJ databases">
        <authorList>
            <person name="Weinstock G."/>
            <person name="Sodergren E."/>
            <person name="Lobos E.A."/>
            <person name="Fulton L."/>
            <person name="Fulton R."/>
            <person name="Courtney L."/>
            <person name="Fronick C."/>
            <person name="O'Laughlin M."/>
            <person name="Godfrey J."/>
            <person name="Wilson R.M."/>
            <person name="Miner T."/>
            <person name="Farmer C."/>
            <person name="Delehaunty K."/>
            <person name="Cordes M."/>
            <person name="Minx P."/>
            <person name="Tomlinson C."/>
            <person name="Chen J."/>
            <person name="Wollam A."/>
            <person name="Pepin K.H."/>
            <person name="Bhonagiri V."/>
            <person name="Zhang X."/>
            <person name="Suruliraj S."/>
            <person name="Warren W."/>
            <person name="Mitreva M."/>
            <person name="Mardis E.R."/>
            <person name="Wilson R.K."/>
        </authorList>
    </citation>
    <scope>NUCLEOTIDE SEQUENCE [LARGE SCALE GENOMIC DNA]</scope>
    <source>
        <strain evidence="5 6">DSM 1785</strain>
    </source>
</reference>
<evidence type="ECO:0000313" key="6">
    <source>
        <dbReference type="Proteomes" id="UP000010420"/>
    </source>
</evidence>
<dbReference type="EMBL" id="AMEZ01000009">
    <property type="protein sequence ID" value="EKY29415.1"/>
    <property type="molecule type" value="Genomic_DNA"/>
</dbReference>
<dbReference type="OrthoDB" id="9779889at2"/>
<dbReference type="InterPro" id="IPR001623">
    <property type="entry name" value="DnaJ_domain"/>
</dbReference>
<dbReference type="InterPro" id="IPR011990">
    <property type="entry name" value="TPR-like_helical_dom_sf"/>
</dbReference>
<dbReference type="GO" id="GO:0006260">
    <property type="term" value="P:DNA replication"/>
    <property type="evidence" value="ECO:0007669"/>
    <property type="project" value="UniProtKB-KW"/>
</dbReference>
<dbReference type="GO" id="GO:0042026">
    <property type="term" value="P:protein refolding"/>
    <property type="evidence" value="ECO:0007669"/>
    <property type="project" value="TreeGrafter"/>
</dbReference>
<organism evidence="5 6">
    <name type="scientific">Clostridium celatum DSM 1785</name>
    <dbReference type="NCBI Taxonomy" id="545697"/>
    <lineage>
        <taxon>Bacteria</taxon>
        <taxon>Bacillati</taxon>
        <taxon>Bacillota</taxon>
        <taxon>Clostridia</taxon>
        <taxon>Eubacteriales</taxon>
        <taxon>Clostridiaceae</taxon>
        <taxon>Clostridium</taxon>
    </lineage>
</organism>
<evidence type="ECO:0000313" key="5">
    <source>
        <dbReference type="EMBL" id="EKY29415.1"/>
    </source>
</evidence>
<dbReference type="PATRIC" id="fig|545697.3.peg.272"/>